<sequence>MNTVPEWYNPLELTHEVYRLLLDKGLPVERSGDLDAAVEGAGMILRYLGLEPVVPAATEEYRRLDHDGHLAYNRRVHGD</sequence>
<dbReference type="EMBL" id="VSRL01000016">
    <property type="protein sequence ID" value="NKE56578.1"/>
    <property type="molecule type" value="Genomic_DNA"/>
</dbReference>
<evidence type="ECO:0000313" key="2">
    <source>
        <dbReference type="Proteomes" id="UP001515943"/>
    </source>
</evidence>
<reference evidence="1 2" key="1">
    <citation type="submission" date="2019-08" db="EMBL/GenBank/DDBJ databases">
        <title>Lentzea from Indian Himalayas.</title>
        <authorList>
            <person name="Mandal S."/>
            <person name="Mallick Gupta A."/>
            <person name="Maiti P.K."/>
            <person name="Sarkar J."/>
            <person name="Mandal S."/>
        </authorList>
    </citation>
    <scope>NUCLEOTIDE SEQUENCE [LARGE SCALE GENOMIC DNA]</scope>
    <source>
        <strain evidence="1 2">PSKA42</strain>
    </source>
</reference>
<protein>
    <submittedName>
        <fullName evidence="1">Uncharacterized protein</fullName>
    </submittedName>
</protein>
<evidence type="ECO:0000313" key="1">
    <source>
        <dbReference type="EMBL" id="NKE56578.1"/>
    </source>
</evidence>
<comment type="caution">
    <text evidence="1">The sequence shown here is derived from an EMBL/GenBank/DDBJ whole genome shotgun (WGS) entry which is preliminary data.</text>
</comment>
<accession>A0ABX1FD63</accession>
<organism evidence="1 2">
    <name type="scientific">Lentzea indica</name>
    <dbReference type="NCBI Taxonomy" id="2604800"/>
    <lineage>
        <taxon>Bacteria</taxon>
        <taxon>Bacillati</taxon>
        <taxon>Actinomycetota</taxon>
        <taxon>Actinomycetes</taxon>
        <taxon>Pseudonocardiales</taxon>
        <taxon>Pseudonocardiaceae</taxon>
        <taxon>Lentzea</taxon>
    </lineage>
</organism>
<dbReference type="RefSeq" id="WP_167971403.1">
    <property type="nucleotide sequence ID" value="NZ_VSRL01000016.1"/>
</dbReference>
<keyword evidence="2" id="KW-1185">Reference proteome</keyword>
<dbReference type="Proteomes" id="UP001515943">
    <property type="component" value="Unassembled WGS sequence"/>
</dbReference>
<gene>
    <name evidence="1" type="ORF">FXN61_06925</name>
</gene>
<proteinExistence type="predicted"/>
<name>A0ABX1FD63_9PSEU</name>